<evidence type="ECO:0000313" key="2">
    <source>
        <dbReference type="EMBL" id="CAA9215203.1"/>
    </source>
</evidence>
<dbReference type="EMBL" id="CADCTK010000064">
    <property type="protein sequence ID" value="CAA9215203.1"/>
    <property type="molecule type" value="Genomic_DNA"/>
</dbReference>
<sequence>RYPRHSPEPTWSGGCGRRRAPAAGTRVRPAD</sequence>
<accession>A0A6J4H9F9</accession>
<name>A0A6J4H9F9_9CHLR</name>
<feature type="region of interest" description="Disordered" evidence="1">
    <location>
        <begin position="1"/>
        <end position="31"/>
    </location>
</feature>
<protein>
    <submittedName>
        <fullName evidence="2">Uncharacterized protein</fullName>
    </submittedName>
</protein>
<gene>
    <name evidence="2" type="ORF">AVDCRST_MAG26-280</name>
</gene>
<organism evidence="2">
    <name type="scientific">uncultured Chloroflexia bacterium</name>
    <dbReference type="NCBI Taxonomy" id="1672391"/>
    <lineage>
        <taxon>Bacteria</taxon>
        <taxon>Bacillati</taxon>
        <taxon>Chloroflexota</taxon>
        <taxon>Chloroflexia</taxon>
        <taxon>environmental samples</taxon>
    </lineage>
</organism>
<feature type="non-terminal residue" evidence="2">
    <location>
        <position position="1"/>
    </location>
</feature>
<proteinExistence type="predicted"/>
<dbReference type="AlphaFoldDB" id="A0A6J4H9F9"/>
<reference evidence="2" key="1">
    <citation type="submission" date="2020-02" db="EMBL/GenBank/DDBJ databases">
        <authorList>
            <person name="Meier V. D."/>
        </authorList>
    </citation>
    <scope>NUCLEOTIDE SEQUENCE</scope>
    <source>
        <strain evidence="2">AVDCRST_MAG26</strain>
    </source>
</reference>
<evidence type="ECO:0000256" key="1">
    <source>
        <dbReference type="SAM" id="MobiDB-lite"/>
    </source>
</evidence>
<feature type="compositionally biased region" description="Low complexity" evidence="1">
    <location>
        <begin position="21"/>
        <end position="31"/>
    </location>
</feature>
<feature type="non-terminal residue" evidence="2">
    <location>
        <position position="31"/>
    </location>
</feature>